<proteinExistence type="predicted"/>
<comment type="caution">
    <text evidence="1">The sequence shown here is derived from an EMBL/GenBank/DDBJ whole genome shotgun (WGS) entry which is preliminary data.</text>
</comment>
<dbReference type="Proteomes" id="UP001571581">
    <property type="component" value="Unassembled WGS sequence"/>
</dbReference>
<reference evidence="1 2" key="1">
    <citation type="submission" date="2024-07" db="EMBL/GenBank/DDBJ databases">
        <authorList>
            <person name="Li X.-J."/>
            <person name="Wang X."/>
        </authorList>
    </citation>
    <scope>NUCLEOTIDE SEQUENCE [LARGE SCALE GENOMIC DNA]</scope>
    <source>
        <strain evidence="1 2">DSM 23441</strain>
    </source>
</reference>
<keyword evidence="2" id="KW-1185">Reference proteome</keyword>
<dbReference type="EMBL" id="JBGORW010000005">
    <property type="protein sequence ID" value="MFA3799640.1"/>
    <property type="molecule type" value="Genomic_DNA"/>
</dbReference>
<evidence type="ECO:0008006" key="3">
    <source>
        <dbReference type="Google" id="ProtNLM"/>
    </source>
</evidence>
<evidence type="ECO:0000313" key="1">
    <source>
        <dbReference type="EMBL" id="MFA3799640.1"/>
    </source>
</evidence>
<protein>
    <recommendedName>
        <fullName evidence="3">Lipoprotein</fullName>
    </recommendedName>
</protein>
<evidence type="ECO:0000313" key="2">
    <source>
        <dbReference type="Proteomes" id="UP001571581"/>
    </source>
</evidence>
<accession>A0ABV4S5M0</accession>
<organism evidence="1 2">
    <name type="scientific">Leptotrichia hongkongensis</name>
    <dbReference type="NCBI Taxonomy" id="554406"/>
    <lineage>
        <taxon>Bacteria</taxon>
        <taxon>Fusobacteriati</taxon>
        <taxon>Fusobacteriota</taxon>
        <taxon>Fusobacteriia</taxon>
        <taxon>Fusobacteriales</taxon>
        <taxon>Leptotrichiaceae</taxon>
        <taxon>Leptotrichia</taxon>
    </lineage>
</organism>
<gene>
    <name evidence="1" type="ORF">ACEG17_05505</name>
</gene>
<sequence length="195" mass="22824">MIKLLIKIIVLTLISCCGKNNENLFNNVKYKENTEKKPQKILKKVSFDNKKMNDKTMSVSLKRIIDIIIKARKSKNYILEKYDNDIFKKYREYFDDNKNNNEFFEKTSSILLKLENKLDSLGYNKKIEETIKVKDGEYSCSIQITKNPKKLGYVNGDIYGTVICSSEDNDSMSRFEEIYLTKIGAQYYILDLLIS</sequence>
<dbReference type="RefSeq" id="WP_372582886.1">
    <property type="nucleotide sequence ID" value="NZ_JBGORW010000005.1"/>
</dbReference>
<name>A0ABV4S5M0_9FUSO</name>